<dbReference type="PANTHER" id="PTHR21648">
    <property type="entry name" value="FLAGELLAR RADIAL SPOKE PROTEIN 3"/>
    <property type="match status" value="1"/>
</dbReference>
<comment type="similarity">
    <text evidence="2">Belongs to the flagellar radial spoke RSP3 family.</text>
</comment>
<dbReference type="Pfam" id="PF06098">
    <property type="entry name" value="Radial_spoke_3"/>
    <property type="match status" value="1"/>
</dbReference>
<reference evidence="10" key="1">
    <citation type="submission" date="2018-11" db="EMBL/GenBank/DDBJ databases">
        <authorList>
            <consortium name="Pathogen Informatics"/>
        </authorList>
    </citation>
    <scope>NUCLEOTIDE SEQUENCE</scope>
</reference>
<dbReference type="OrthoDB" id="313308at2759"/>
<evidence type="ECO:0000256" key="7">
    <source>
        <dbReference type="ARBA" id="ARBA00023212"/>
    </source>
</evidence>
<comment type="subcellular location">
    <subcellularLocation>
        <location evidence="1">Cytoplasm</location>
        <location evidence="1">Cytoskeleton</location>
        <location evidence="1">Flagellum axoneme</location>
    </subcellularLocation>
</comment>
<dbReference type="GO" id="GO:0005929">
    <property type="term" value="C:cilium"/>
    <property type="evidence" value="ECO:0007669"/>
    <property type="project" value="TreeGrafter"/>
</dbReference>
<protein>
    <submittedName>
        <fullName evidence="10">Uncharacterized protein</fullName>
    </submittedName>
</protein>
<evidence type="ECO:0000256" key="6">
    <source>
        <dbReference type="ARBA" id="ARBA00023069"/>
    </source>
</evidence>
<evidence type="ECO:0000256" key="3">
    <source>
        <dbReference type="ARBA" id="ARBA00022490"/>
    </source>
</evidence>
<proteinExistence type="inferred from homology"/>
<keyword evidence="11" id="KW-1185">Reference proteome</keyword>
<evidence type="ECO:0000313" key="10">
    <source>
        <dbReference type="EMBL" id="VEL36883.1"/>
    </source>
</evidence>
<accession>A0A3S5B5B6</accession>
<comment type="caution">
    <text evidence="10">The sequence shown here is derived from an EMBL/GenBank/DDBJ whole genome shotgun (WGS) entry which is preliminary data.</text>
</comment>
<organism evidence="10 11">
    <name type="scientific">Protopolystoma xenopodis</name>
    <dbReference type="NCBI Taxonomy" id="117903"/>
    <lineage>
        <taxon>Eukaryota</taxon>
        <taxon>Metazoa</taxon>
        <taxon>Spiralia</taxon>
        <taxon>Lophotrochozoa</taxon>
        <taxon>Platyhelminthes</taxon>
        <taxon>Monogenea</taxon>
        <taxon>Polyopisthocotylea</taxon>
        <taxon>Polystomatidea</taxon>
        <taxon>Polystomatidae</taxon>
        <taxon>Protopolystoma</taxon>
    </lineage>
</organism>
<dbReference type="AlphaFoldDB" id="A0A3S5B5B6"/>
<evidence type="ECO:0000256" key="9">
    <source>
        <dbReference type="SAM" id="MobiDB-lite"/>
    </source>
</evidence>
<keyword evidence="8" id="KW-0966">Cell projection</keyword>
<dbReference type="PANTHER" id="PTHR21648:SF0">
    <property type="entry name" value="RADIAL SPOKE HEAD PROTEIN 3 HOMOLOG"/>
    <property type="match status" value="1"/>
</dbReference>
<keyword evidence="7" id="KW-0206">Cytoskeleton</keyword>
<sequence length="164" mass="19054">MMKGRRETPFLSSRVRSPYTKQPHKLPRLPFKHVNPIGGSFQRSSVPVQTGLFLEQLTEAIPLDDFATQTDDFLDRPPTPLFVPAKTGRDTETQIYEGDLFDFDLEVRPILEVLVGKTIEQALIEVLEEEELADLRRQKHLFEEIYNADLAEVARLEEQNRRYR</sequence>
<evidence type="ECO:0000313" key="11">
    <source>
        <dbReference type="Proteomes" id="UP000784294"/>
    </source>
</evidence>
<evidence type="ECO:0000256" key="4">
    <source>
        <dbReference type="ARBA" id="ARBA00022553"/>
    </source>
</evidence>
<keyword evidence="4" id="KW-0597">Phosphoprotein</keyword>
<evidence type="ECO:0000256" key="2">
    <source>
        <dbReference type="ARBA" id="ARBA00006737"/>
    </source>
</evidence>
<gene>
    <name evidence="10" type="ORF">PXEA_LOCUS30323</name>
</gene>
<dbReference type="Proteomes" id="UP000784294">
    <property type="component" value="Unassembled WGS sequence"/>
</dbReference>
<evidence type="ECO:0000256" key="8">
    <source>
        <dbReference type="ARBA" id="ARBA00023273"/>
    </source>
</evidence>
<keyword evidence="3" id="KW-0963">Cytoplasm</keyword>
<keyword evidence="6" id="KW-0969">Cilium</keyword>
<feature type="region of interest" description="Disordered" evidence="9">
    <location>
        <begin position="1"/>
        <end position="22"/>
    </location>
</feature>
<name>A0A3S5B5B6_9PLAT</name>
<evidence type="ECO:0000256" key="1">
    <source>
        <dbReference type="ARBA" id="ARBA00004611"/>
    </source>
</evidence>
<keyword evidence="5" id="KW-0282">Flagellum</keyword>
<dbReference type="InterPro" id="IPR009290">
    <property type="entry name" value="Radial_spoke_3"/>
</dbReference>
<evidence type="ECO:0000256" key="5">
    <source>
        <dbReference type="ARBA" id="ARBA00022846"/>
    </source>
</evidence>
<dbReference type="EMBL" id="CAAALY010253458">
    <property type="protein sequence ID" value="VEL36883.1"/>
    <property type="molecule type" value="Genomic_DNA"/>
</dbReference>